<sequence length="278" mass="32489">MPEFIKSLLKPIGASYIKRKIEISKRNGWRHAIFKSETRFYKRLVTGYYKGEWKNDKKEGKGSELNRNGFVYEGDWLDGKRHGYGVLSQIHEDGTICMRYIGQWMNGKKNGFGYSWYKNDSYYEGEFYQNKREGYGRIWYCNGDHYEGNWKNDLPDGIGIFVKFSGNRYEGEFVAGKKEGRGTFYHIVTGQKQSGIWRSDSCISSTMSDMYLRQSAPIPTPYPIPRNKWAKDSEIKDVYKMDNDNTKEEEVPFPTCKRPLKRIYPNICVSVNTCPCLD</sequence>
<dbReference type="EMBL" id="KQ434998">
    <property type="protein sequence ID" value="KZC13325.1"/>
    <property type="molecule type" value="Genomic_DNA"/>
</dbReference>
<evidence type="ECO:0000256" key="2">
    <source>
        <dbReference type="ARBA" id="ARBA00022737"/>
    </source>
</evidence>
<dbReference type="InterPro" id="IPR003409">
    <property type="entry name" value="MORN"/>
</dbReference>
<dbReference type="AlphaFoldDB" id="A0A154PN79"/>
<evidence type="ECO:0000256" key="1">
    <source>
        <dbReference type="ARBA" id="ARBA00004218"/>
    </source>
</evidence>
<dbReference type="InterPro" id="IPR052472">
    <property type="entry name" value="MORN3"/>
</dbReference>
<dbReference type="Gene3D" id="2.20.110.10">
    <property type="entry name" value="Histone H3 K4-specific methyltransferase SET7/9 N-terminal domain"/>
    <property type="match status" value="3"/>
</dbReference>
<accession>A0A154PN79</accession>
<organism evidence="6 7">
    <name type="scientific">Dufourea novaeangliae</name>
    <name type="common">Sweat bee</name>
    <dbReference type="NCBI Taxonomy" id="178035"/>
    <lineage>
        <taxon>Eukaryota</taxon>
        <taxon>Metazoa</taxon>
        <taxon>Ecdysozoa</taxon>
        <taxon>Arthropoda</taxon>
        <taxon>Hexapoda</taxon>
        <taxon>Insecta</taxon>
        <taxon>Pterygota</taxon>
        <taxon>Neoptera</taxon>
        <taxon>Endopterygota</taxon>
        <taxon>Hymenoptera</taxon>
        <taxon>Apocrita</taxon>
        <taxon>Aculeata</taxon>
        <taxon>Apoidea</taxon>
        <taxon>Anthophila</taxon>
        <taxon>Halictidae</taxon>
        <taxon>Rophitinae</taxon>
        <taxon>Dufourea</taxon>
    </lineage>
</organism>
<dbReference type="PANTHER" id="PTHR46511:SF1">
    <property type="entry name" value="MORN REPEAT-CONTAINING PROTEIN 3"/>
    <property type="match status" value="1"/>
</dbReference>
<keyword evidence="3" id="KW-0968">Cytoplasmic vesicle</keyword>
<gene>
    <name evidence="6" type="ORF">WN55_05632</name>
</gene>
<evidence type="ECO:0000256" key="4">
    <source>
        <dbReference type="ARBA" id="ARBA00039854"/>
    </source>
</evidence>
<name>A0A154PN79_DUFNO</name>
<comment type="function">
    <text evidence="5">Assembles a suppression complex (suppresome) by tethering SIRT1 and MDM2 to regulate composite modifications of p53/TP53. Confers both deacetylation-mediated functional inactivation, by SIRT1, and ubiquitination-dependent degradation, by MDM2, of p53/TP53, promoting a proliferative and cell survival behaviors. May play a role in the regulation of spermatogenesis.</text>
</comment>
<dbReference type="OrthoDB" id="270720at2759"/>
<comment type="subcellular location">
    <subcellularLocation>
        <location evidence="1">Cytoplasmic vesicle</location>
        <location evidence="1">Secretory vesicle</location>
        <location evidence="1">Acrosome</location>
    </subcellularLocation>
</comment>
<keyword evidence="2" id="KW-0677">Repeat</keyword>
<evidence type="ECO:0000313" key="6">
    <source>
        <dbReference type="EMBL" id="KZC13325.1"/>
    </source>
</evidence>
<dbReference type="SUPFAM" id="SSF82185">
    <property type="entry name" value="Histone H3 K4-specific methyltransferase SET7/9 N-terminal domain"/>
    <property type="match status" value="2"/>
</dbReference>
<evidence type="ECO:0000313" key="7">
    <source>
        <dbReference type="Proteomes" id="UP000076502"/>
    </source>
</evidence>
<dbReference type="Proteomes" id="UP000076502">
    <property type="component" value="Unassembled WGS sequence"/>
</dbReference>
<reference evidence="6 7" key="1">
    <citation type="submission" date="2015-07" db="EMBL/GenBank/DDBJ databases">
        <title>The genome of Dufourea novaeangliae.</title>
        <authorList>
            <person name="Pan H."/>
            <person name="Kapheim K."/>
        </authorList>
    </citation>
    <scope>NUCLEOTIDE SEQUENCE [LARGE SCALE GENOMIC DNA]</scope>
    <source>
        <strain evidence="6">0120121106</strain>
        <tissue evidence="6">Whole body</tissue>
    </source>
</reference>
<proteinExistence type="predicted"/>
<dbReference type="PANTHER" id="PTHR46511">
    <property type="entry name" value="MORN REPEAT-CONTAINING PROTEIN 3"/>
    <property type="match status" value="1"/>
</dbReference>
<dbReference type="SMART" id="SM00698">
    <property type="entry name" value="MORN"/>
    <property type="match status" value="6"/>
</dbReference>
<evidence type="ECO:0000256" key="3">
    <source>
        <dbReference type="ARBA" id="ARBA00023329"/>
    </source>
</evidence>
<keyword evidence="7" id="KW-1185">Reference proteome</keyword>
<dbReference type="GO" id="GO:0001669">
    <property type="term" value="C:acrosomal vesicle"/>
    <property type="evidence" value="ECO:0007669"/>
    <property type="project" value="UniProtKB-SubCell"/>
</dbReference>
<evidence type="ECO:0000256" key="5">
    <source>
        <dbReference type="ARBA" id="ARBA00045851"/>
    </source>
</evidence>
<dbReference type="Pfam" id="PF02493">
    <property type="entry name" value="MORN"/>
    <property type="match status" value="6"/>
</dbReference>
<protein>
    <recommendedName>
        <fullName evidence="4">MORN repeat-containing protein 3</fullName>
    </recommendedName>
</protein>
<dbReference type="STRING" id="178035.A0A154PN79"/>